<gene>
    <name evidence="3" type="ORF">ALTATR162_LOCUS10949</name>
</gene>
<evidence type="ECO:0000256" key="1">
    <source>
        <dbReference type="ARBA" id="ARBA00023242"/>
    </source>
</evidence>
<evidence type="ECO:0008006" key="5">
    <source>
        <dbReference type="Google" id="ProtNLM"/>
    </source>
</evidence>
<dbReference type="EMBL" id="CAJRGZ010000030">
    <property type="protein sequence ID" value="CAG5184518.1"/>
    <property type="molecule type" value="Genomic_DNA"/>
</dbReference>
<evidence type="ECO:0000313" key="4">
    <source>
        <dbReference type="Proteomes" id="UP000676310"/>
    </source>
</evidence>
<evidence type="ECO:0000313" key="3">
    <source>
        <dbReference type="EMBL" id="CAG5184518.1"/>
    </source>
</evidence>
<dbReference type="RefSeq" id="XP_043174524.1">
    <property type="nucleotide sequence ID" value="XM_043318589.1"/>
</dbReference>
<keyword evidence="4" id="KW-1185">Reference proteome</keyword>
<feature type="compositionally biased region" description="Low complexity" evidence="2">
    <location>
        <begin position="42"/>
        <end position="59"/>
    </location>
</feature>
<sequence length="512" mass="56941">MTGKRKNPLRGRLVAKARGESLINDTSRKESVGVRGSKTQMSASISESFSDSGGSSSSSSVTEPISLSLLSSFASATKYKPDFFFALLPQFEELVYPFSPAMSAKDIVASVSAMYDNFENAALVYAYAAATTFLSQTSDTLHGDVAMQLNELVQYSLEAHKRAEITLDDQGRLDEKPAPTNKRIMTCIYLEIAMMAFKRFDRSFSILREAITMLQVRQVMMRDRPAPPADFLAYQRLYREAWIHERFLTITSGYPSVLAPLVPARPAADPNTPMHIEAGFNRLIHLFSILDDTFLASWHGHDNTITAGWIEAKQVQLDQDEIDAAEAERDLWNRGHTGLSERQHADLFITRLWLRTSLWQLALSNGFLRFAPSRDTHEGLSLLFPVQRLTTQLHSLVSRLDSIASISSQGSGILQKLFEVTSTIADVLALYPARNQEDGGWVRGGAATTEGGGSGSGLDSHIEDFGYVARFLLSFEGVRETQKVYLREKLEMLHQSHVVVGFIDWPPFAPST</sequence>
<dbReference type="Proteomes" id="UP000676310">
    <property type="component" value="Unassembled WGS sequence"/>
</dbReference>
<feature type="region of interest" description="Disordered" evidence="2">
    <location>
        <begin position="1"/>
        <end position="59"/>
    </location>
</feature>
<comment type="caution">
    <text evidence="3">The sequence shown here is derived from an EMBL/GenBank/DDBJ whole genome shotgun (WGS) entry which is preliminary data.</text>
</comment>
<dbReference type="PANTHER" id="PTHR31668:SF24">
    <property type="entry name" value="TRANSCRIPTION FACTOR, PUTATIVE-RELATED"/>
    <property type="match status" value="1"/>
</dbReference>
<keyword evidence="1" id="KW-0539">Nucleus</keyword>
<feature type="compositionally biased region" description="Basic residues" evidence="2">
    <location>
        <begin position="1"/>
        <end position="15"/>
    </location>
</feature>
<name>A0A8J2IAZ5_9PLEO</name>
<dbReference type="PANTHER" id="PTHR31668">
    <property type="entry name" value="GLUCOSE TRANSPORT TRANSCRIPTION REGULATOR RGT1-RELATED-RELATED"/>
    <property type="match status" value="1"/>
</dbReference>
<dbReference type="GeneID" id="67011166"/>
<reference evidence="3" key="1">
    <citation type="submission" date="2021-05" db="EMBL/GenBank/DDBJ databases">
        <authorList>
            <person name="Stam R."/>
        </authorList>
    </citation>
    <scope>NUCLEOTIDE SEQUENCE</scope>
    <source>
        <strain evidence="3">CS162</strain>
    </source>
</reference>
<proteinExistence type="predicted"/>
<dbReference type="AlphaFoldDB" id="A0A8J2IAZ5"/>
<dbReference type="InterPro" id="IPR050797">
    <property type="entry name" value="Carb_Metab_Trans_Reg"/>
</dbReference>
<protein>
    <recommendedName>
        <fullName evidence="5">Transcription factor domain-containing protein</fullName>
    </recommendedName>
</protein>
<organism evidence="3 4">
    <name type="scientific">Alternaria atra</name>
    <dbReference type="NCBI Taxonomy" id="119953"/>
    <lineage>
        <taxon>Eukaryota</taxon>
        <taxon>Fungi</taxon>
        <taxon>Dikarya</taxon>
        <taxon>Ascomycota</taxon>
        <taxon>Pezizomycotina</taxon>
        <taxon>Dothideomycetes</taxon>
        <taxon>Pleosporomycetidae</taxon>
        <taxon>Pleosporales</taxon>
        <taxon>Pleosporineae</taxon>
        <taxon>Pleosporaceae</taxon>
        <taxon>Alternaria</taxon>
        <taxon>Alternaria sect. Ulocladioides</taxon>
    </lineage>
</organism>
<accession>A0A8J2IAZ5</accession>
<dbReference type="OrthoDB" id="2740448at2759"/>
<evidence type="ECO:0000256" key="2">
    <source>
        <dbReference type="SAM" id="MobiDB-lite"/>
    </source>
</evidence>